<comment type="caution">
    <text evidence="1">The sequence shown here is derived from an EMBL/GenBank/DDBJ whole genome shotgun (WGS) entry which is preliminary data.</text>
</comment>
<sequence>MSDRSVIFAALSANPNVVFVRPSRKIYMQDELHSEGHQQLRQLGQPDGSAYLGWHHQQSSFDKAGKLTGSQAVYFGGDLEAVRAVLSGVAGAGYLVGGGSSDQEPFFIASDAHPTAAEPSQLDALRTRLTLLTEHWMKQELRDGEESLLHNVIQVKELAELHAMSRAVLRTRGLLTRADVDPAASDVTPKMLAEVGDPTAVQTARDLALGGEDVMSYLDLVADSGEDPIDAAIVLAEEIRVNTMADPARQRARLRAVAYAIVPARKEITHDEYPEAIRSTFLDPRLPVWLRAHVAMDKSNLPDRQWAYATPRFADASHATEPKIDVDQWISDVDMVLAQAGFPPSPGFDPEDRSDRNFAIEFRERFASKHPEGVRAILADPLASEPALAVALQLLHTEKLLRASDLDPLRKTWKKRLFVKPDTYTHAAPAIVTFAAALIEFSDPLGDTVAQGVLADTRKWSASIRQFIQGVVATDQDAIDQLWEIVATTGNDEAAQAYCLARARLEGISPMAVATDSIERLPKNPEHRRSCMATPAIAFADGTPLWAHYYYNDSSLRRIDAALRVIADTALPVAIRRRVQHLAGTSHCLEYPDSMHHHQQLPADAVALAARRAALADIPDTAPAAPAGERVSWAGRLRNRLRRR</sequence>
<proteinExistence type="predicted"/>
<dbReference type="AlphaFoldDB" id="A0A1S1L499"/>
<dbReference type="Proteomes" id="UP000179616">
    <property type="component" value="Unassembled WGS sequence"/>
</dbReference>
<organism evidence="1 2">
    <name type="scientific">Mycobacteroides franklinii</name>
    <dbReference type="NCBI Taxonomy" id="948102"/>
    <lineage>
        <taxon>Bacteria</taxon>
        <taxon>Bacillati</taxon>
        <taxon>Actinomycetota</taxon>
        <taxon>Actinomycetes</taxon>
        <taxon>Mycobacteriales</taxon>
        <taxon>Mycobacteriaceae</taxon>
        <taxon>Mycobacteroides</taxon>
    </lineage>
</organism>
<dbReference type="EMBL" id="MLIK01000019">
    <property type="protein sequence ID" value="OHU21919.1"/>
    <property type="molecule type" value="Genomic_DNA"/>
</dbReference>
<dbReference type="OrthoDB" id="5185096at2"/>
<name>A0A1S1L499_9MYCO</name>
<dbReference type="GeneID" id="57168182"/>
<dbReference type="STRING" id="948102.BKG76_15330"/>
<accession>A0A1S1L499</accession>
<protein>
    <submittedName>
        <fullName evidence="1">Uncharacterized protein</fullName>
    </submittedName>
</protein>
<evidence type="ECO:0000313" key="1">
    <source>
        <dbReference type="EMBL" id="OHU21919.1"/>
    </source>
</evidence>
<evidence type="ECO:0000313" key="2">
    <source>
        <dbReference type="Proteomes" id="UP000179616"/>
    </source>
</evidence>
<reference evidence="1 2" key="1">
    <citation type="submission" date="2016-10" db="EMBL/GenBank/DDBJ databases">
        <title>Evaluation of Human, Veterinary and Environmental Mycobacterium chelonae Isolates by Core Genome Phylogenomic Analysis, Targeted Gene Comparison, and Anti-microbial Susceptibility Patterns: A Tale of Mistaken Identities.</title>
        <authorList>
            <person name="Fogelson S.B."/>
            <person name="Camus A.C."/>
            <person name="Lorenz W."/>
            <person name="Vasireddy R."/>
            <person name="Vasireddy S."/>
            <person name="Smith T."/>
            <person name="Brown-Elliott B.A."/>
            <person name="Wallace R.J.Jr."/>
            <person name="Hasan N.A."/>
            <person name="Reischl U."/>
            <person name="Sanchez S."/>
        </authorList>
    </citation>
    <scope>NUCLEOTIDE SEQUENCE [LARGE SCALE GENOMIC DNA]</scope>
    <source>
        <strain evidence="1 2">1559</strain>
    </source>
</reference>
<gene>
    <name evidence="1" type="ORF">BKG76_15330</name>
</gene>
<dbReference type="RefSeq" id="WP_070938376.1">
    <property type="nucleotide sequence ID" value="NZ_MLIK01000019.1"/>
</dbReference>